<evidence type="ECO:0000259" key="5">
    <source>
        <dbReference type="PROSITE" id="PS50222"/>
    </source>
</evidence>
<keyword evidence="2" id="KW-0479">Metal-binding</keyword>
<feature type="domain" description="EF-hand" evidence="5">
    <location>
        <begin position="98"/>
        <end position="133"/>
    </location>
</feature>
<dbReference type="EMBL" id="JAAALK010000283">
    <property type="protein sequence ID" value="KAG8072280.1"/>
    <property type="molecule type" value="Genomic_DNA"/>
</dbReference>
<dbReference type="GO" id="GO:0005509">
    <property type="term" value="F:calcium ion binding"/>
    <property type="evidence" value="ECO:0007669"/>
    <property type="project" value="InterPro"/>
</dbReference>
<dbReference type="InterPro" id="IPR018247">
    <property type="entry name" value="EF_Hand_1_Ca_BS"/>
</dbReference>
<keyword evidence="7" id="KW-1185">Reference proteome</keyword>
<evidence type="ECO:0000256" key="3">
    <source>
        <dbReference type="ARBA" id="ARBA00022737"/>
    </source>
</evidence>
<feature type="domain" description="EF-hand" evidence="5">
    <location>
        <begin position="137"/>
        <end position="172"/>
    </location>
</feature>
<evidence type="ECO:0000256" key="4">
    <source>
        <dbReference type="SAM" id="MobiDB-lite"/>
    </source>
</evidence>
<accession>A0A8J5T1R7</accession>
<dbReference type="AlphaFoldDB" id="A0A8J5T1R7"/>
<gene>
    <name evidence="6" type="ORF">GUJ93_ZPchr0006g41521</name>
</gene>
<dbReference type="PROSITE" id="PS00018">
    <property type="entry name" value="EF_HAND_1"/>
    <property type="match status" value="2"/>
</dbReference>
<evidence type="ECO:0000313" key="6">
    <source>
        <dbReference type="EMBL" id="KAG8072280.1"/>
    </source>
</evidence>
<name>A0A8J5T1R7_ZIZPA</name>
<keyword evidence="3" id="KW-0677">Repeat</keyword>
<proteinExistence type="predicted"/>
<dbReference type="PROSITE" id="PS50222">
    <property type="entry name" value="EF_HAND_2"/>
    <property type="match status" value="3"/>
</dbReference>
<feature type="domain" description="EF-hand" evidence="5">
    <location>
        <begin position="33"/>
        <end position="68"/>
    </location>
</feature>
<dbReference type="OrthoDB" id="26525at2759"/>
<dbReference type="PANTHER" id="PTHR10891">
    <property type="entry name" value="EF-HAND CALCIUM-BINDING DOMAIN CONTAINING PROTEIN"/>
    <property type="match status" value="1"/>
</dbReference>
<dbReference type="InterPro" id="IPR039647">
    <property type="entry name" value="EF_hand_pair_protein_CML-like"/>
</dbReference>
<feature type="region of interest" description="Disordered" evidence="4">
    <location>
        <begin position="13"/>
        <end position="32"/>
    </location>
</feature>
<evidence type="ECO:0000313" key="7">
    <source>
        <dbReference type="Proteomes" id="UP000729402"/>
    </source>
</evidence>
<sequence length="202" mass="21678">MGLVVSAAASCAGLGRSRSPPPVHHENPQQSVEVEPEITRVFRCLDTVGDGRISAAEMRQFFRCTEAEAEAMVAAADKDGDGFVSLEEFVAVAENREGELGTLRSAFAEYDENGDGVITAEELRRALHRLGFGGDDLTAERCVEIVTAFDSDGDGVISFDEFKAMMETSCATACRIANPCLRRATQHTTTTADILRIATAKG</sequence>
<evidence type="ECO:0000256" key="1">
    <source>
        <dbReference type="ARBA" id="ARBA00003291"/>
    </source>
</evidence>
<protein>
    <recommendedName>
        <fullName evidence="5">EF-hand domain-containing protein</fullName>
    </recommendedName>
</protein>
<dbReference type="CDD" id="cd00051">
    <property type="entry name" value="EFh"/>
    <property type="match status" value="1"/>
</dbReference>
<dbReference type="Pfam" id="PF13499">
    <property type="entry name" value="EF-hand_7"/>
    <property type="match status" value="2"/>
</dbReference>
<dbReference type="InterPro" id="IPR002048">
    <property type="entry name" value="EF_hand_dom"/>
</dbReference>
<organism evidence="6 7">
    <name type="scientific">Zizania palustris</name>
    <name type="common">Northern wild rice</name>
    <dbReference type="NCBI Taxonomy" id="103762"/>
    <lineage>
        <taxon>Eukaryota</taxon>
        <taxon>Viridiplantae</taxon>
        <taxon>Streptophyta</taxon>
        <taxon>Embryophyta</taxon>
        <taxon>Tracheophyta</taxon>
        <taxon>Spermatophyta</taxon>
        <taxon>Magnoliopsida</taxon>
        <taxon>Liliopsida</taxon>
        <taxon>Poales</taxon>
        <taxon>Poaceae</taxon>
        <taxon>BOP clade</taxon>
        <taxon>Oryzoideae</taxon>
        <taxon>Oryzeae</taxon>
        <taxon>Zizaniinae</taxon>
        <taxon>Zizania</taxon>
    </lineage>
</organism>
<dbReference type="Proteomes" id="UP000729402">
    <property type="component" value="Unassembled WGS sequence"/>
</dbReference>
<comment type="caution">
    <text evidence="6">The sequence shown here is derived from an EMBL/GenBank/DDBJ whole genome shotgun (WGS) entry which is preliminary data.</text>
</comment>
<comment type="function">
    <text evidence="1">Potential calcium sensor.</text>
</comment>
<reference evidence="6" key="1">
    <citation type="journal article" date="2021" name="bioRxiv">
        <title>Whole Genome Assembly and Annotation of Northern Wild Rice, Zizania palustris L., Supports a Whole Genome Duplication in the Zizania Genus.</title>
        <authorList>
            <person name="Haas M."/>
            <person name="Kono T."/>
            <person name="Macchietto M."/>
            <person name="Millas R."/>
            <person name="McGilp L."/>
            <person name="Shao M."/>
            <person name="Duquette J."/>
            <person name="Hirsch C.N."/>
            <person name="Kimball J."/>
        </authorList>
    </citation>
    <scope>NUCLEOTIDE SEQUENCE</scope>
    <source>
        <tissue evidence="6">Fresh leaf tissue</tissue>
    </source>
</reference>
<dbReference type="SMART" id="SM00054">
    <property type="entry name" value="EFh"/>
    <property type="match status" value="4"/>
</dbReference>
<evidence type="ECO:0000256" key="2">
    <source>
        <dbReference type="ARBA" id="ARBA00022723"/>
    </source>
</evidence>
<reference evidence="6" key="2">
    <citation type="submission" date="2021-02" db="EMBL/GenBank/DDBJ databases">
        <authorList>
            <person name="Kimball J.A."/>
            <person name="Haas M.W."/>
            <person name="Macchietto M."/>
            <person name="Kono T."/>
            <person name="Duquette J."/>
            <person name="Shao M."/>
        </authorList>
    </citation>
    <scope>NUCLEOTIDE SEQUENCE</scope>
    <source>
        <tissue evidence="6">Fresh leaf tissue</tissue>
    </source>
</reference>